<proteinExistence type="predicted"/>
<evidence type="ECO:0000313" key="2">
    <source>
        <dbReference type="EMBL" id="WMD24049.1"/>
    </source>
</evidence>
<accession>A0ABY9MBS2</accession>
<sequence length="97" mass="10331">MSTENGNPTSATASTRDQYGELQKHLASGAPLPRNRGIGLESYEDMADFYSGVLDITGAGGVILKVFEREDLTIDVIYLCAVSARTLTVLEAGHDAP</sequence>
<gene>
    <name evidence="2" type="ORF">RAS12_30930</name>
</gene>
<geneLocation type="plasmid" evidence="2 3">
    <name>unnamed</name>
</geneLocation>
<protein>
    <submittedName>
        <fullName evidence="2">Uncharacterized protein</fullName>
    </submittedName>
</protein>
<dbReference type="EMBL" id="CP132977">
    <property type="protein sequence ID" value="WMD24049.1"/>
    <property type="molecule type" value="Genomic_DNA"/>
</dbReference>
<feature type="compositionally biased region" description="Polar residues" evidence="1">
    <location>
        <begin position="1"/>
        <end position="17"/>
    </location>
</feature>
<reference evidence="2 3" key="1">
    <citation type="submission" date="2023-08" db="EMBL/GenBank/DDBJ databases">
        <title>Achromobacter seleniivolatilans sp. nov., isolated from seleniferous soil.</title>
        <authorList>
            <person name="Zhang S."/>
            <person name="Li K."/>
            <person name="Peng J."/>
            <person name="Zhao Q."/>
            <person name="Wang H."/>
            <person name="Guo Y."/>
        </authorList>
    </citation>
    <scope>NUCLEOTIDE SEQUENCE [LARGE SCALE GENOMIC DNA]</scope>
    <source>
        <strain evidence="2 3">R39</strain>
        <plasmid evidence="2 3">unnamed</plasmid>
    </source>
</reference>
<dbReference type="Proteomes" id="UP001234798">
    <property type="component" value="Plasmid unnamed"/>
</dbReference>
<evidence type="ECO:0000256" key="1">
    <source>
        <dbReference type="SAM" id="MobiDB-lite"/>
    </source>
</evidence>
<organism evidence="2 3">
    <name type="scientific">Achromobacter seleniivolatilans</name>
    <dbReference type="NCBI Taxonomy" id="3047478"/>
    <lineage>
        <taxon>Bacteria</taxon>
        <taxon>Pseudomonadati</taxon>
        <taxon>Pseudomonadota</taxon>
        <taxon>Betaproteobacteria</taxon>
        <taxon>Burkholderiales</taxon>
        <taxon>Alcaligenaceae</taxon>
        <taxon>Achromobacter</taxon>
    </lineage>
</organism>
<feature type="region of interest" description="Disordered" evidence="1">
    <location>
        <begin position="1"/>
        <end position="35"/>
    </location>
</feature>
<name>A0ABY9MBS2_9BURK</name>
<keyword evidence="3" id="KW-1185">Reference proteome</keyword>
<evidence type="ECO:0000313" key="3">
    <source>
        <dbReference type="Proteomes" id="UP001234798"/>
    </source>
</evidence>
<keyword evidence="2" id="KW-0614">Plasmid</keyword>
<dbReference type="RefSeq" id="WP_306952062.1">
    <property type="nucleotide sequence ID" value="NZ_CP132977.1"/>
</dbReference>